<keyword evidence="7" id="KW-0411">Iron-sulfur</keyword>
<keyword evidence="5" id="KW-0560">Oxidoreductase</keyword>
<dbReference type="PANTHER" id="PTHR43742">
    <property type="entry name" value="TRIMETHYLAMINE-N-OXIDE REDUCTASE"/>
    <property type="match status" value="1"/>
</dbReference>
<dbReference type="InterPro" id="IPR006655">
    <property type="entry name" value="Mopterin_OxRdtase_prok_CS"/>
</dbReference>
<organism evidence="9 10">
    <name type="scientific">Acetohalobium arabaticum (strain ATCC 49924 / DSM 5501 / Z-7288)</name>
    <dbReference type="NCBI Taxonomy" id="574087"/>
    <lineage>
        <taxon>Bacteria</taxon>
        <taxon>Bacillati</taxon>
        <taxon>Bacillota</taxon>
        <taxon>Clostridia</taxon>
        <taxon>Halanaerobiales</taxon>
        <taxon>Halobacteroidaceae</taxon>
        <taxon>Acetohalobium</taxon>
    </lineage>
</organism>
<dbReference type="KEGG" id="aar:Acear_0635"/>
<dbReference type="GO" id="GO:0051536">
    <property type="term" value="F:iron-sulfur cluster binding"/>
    <property type="evidence" value="ECO:0007669"/>
    <property type="project" value="UniProtKB-KW"/>
</dbReference>
<dbReference type="GO" id="GO:0046872">
    <property type="term" value="F:metal ion binding"/>
    <property type="evidence" value="ECO:0007669"/>
    <property type="project" value="UniProtKB-KW"/>
</dbReference>
<dbReference type="Pfam" id="PF01568">
    <property type="entry name" value="Molydop_binding"/>
    <property type="match status" value="1"/>
</dbReference>
<dbReference type="Pfam" id="PF04879">
    <property type="entry name" value="Molybdop_Fe4S4"/>
    <property type="match status" value="1"/>
</dbReference>
<dbReference type="STRING" id="574087.Acear_0635"/>
<evidence type="ECO:0000256" key="1">
    <source>
        <dbReference type="ARBA" id="ARBA00001942"/>
    </source>
</evidence>
<protein>
    <submittedName>
        <fullName evidence="9">Molybdopterin dinucleotide-binding region</fullName>
    </submittedName>
</protein>
<evidence type="ECO:0000256" key="3">
    <source>
        <dbReference type="ARBA" id="ARBA00022505"/>
    </source>
</evidence>
<dbReference type="RefSeq" id="WP_013277623.1">
    <property type="nucleotide sequence ID" value="NC_014378.1"/>
</dbReference>
<evidence type="ECO:0000313" key="10">
    <source>
        <dbReference type="Proteomes" id="UP000001661"/>
    </source>
</evidence>
<dbReference type="Gene3D" id="2.40.40.20">
    <property type="match status" value="1"/>
</dbReference>
<dbReference type="InterPro" id="IPR050612">
    <property type="entry name" value="Prok_Mopterin_Oxidored"/>
</dbReference>
<dbReference type="Gene3D" id="2.20.25.90">
    <property type="entry name" value="ADC-like domains"/>
    <property type="match status" value="1"/>
</dbReference>
<dbReference type="GO" id="GO:0043546">
    <property type="term" value="F:molybdopterin cofactor binding"/>
    <property type="evidence" value="ECO:0007669"/>
    <property type="project" value="InterPro"/>
</dbReference>
<reference evidence="9 10" key="1">
    <citation type="journal article" date="2010" name="Stand. Genomic Sci.">
        <title>Complete genome sequence of Acetohalobium arabaticum type strain (Z-7288).</title>
        <authorList>
            <person name="Sikorski J."/>
            <person name="Lapidus A."/>
            <person name="Chertkov O."/>
            <person name="Lucas S."/>
            <person name="Copeland A."/>
            <person name="Glavina Del Rio T."/>
            <person name="Nolan M."/>
            <person name="Tice H."/>
            <person name="Cheng J.F."/>
            <person name="Han C."/>
            <person name="Brambilla E."/>
            <person name="Pitluck S."/>
            <person name="Liolios K."/>
            <person name="Ivanova N."/>
            <person name="Mavromatis K."/>
            <person name="Mikhailova N."/>
            <person name="Pati A."/>
            <person name="Bruce D."/>
            <person name="Detter C."/>
            <person name="Tapia R."/>
            <person name="Goodwin L."/>
            <person name="Chen A."/>
            <person name="Palaniappan K."/>
            <person name="Land M."/>
            <person name="Hauser L."/>
            <person name="Chang Y.J."/>
            <person name="Jeffries C.D."/>
            <person name="Rohde M."/>
            <person name="Goker M."/>
            <person name="Spring S."/>
            <person name="Woyke T."/>
            <person name="Bristow J."/>
            <person name="Eisen J.A."/>
            <person name="Markowitz V."/>
            <person name="Hugenholtz P."/>
            <person name="Kyrpides N.C."/>
            <person name="Klenk H.P."/>
        </authorList>
    </citation>
    <scope>NUCLEOTIDE SEQUENCE [LARGE SCALE GENOMIC DNA]</scope>
    <source>
        <strain evidence="10">ATCC 49924 / DSM 5501 / Z-7288</strain>
    </source>
</reference>
<dbReference type="Proteomes" id="UP000001661">
    <property type="component" value="Chromosome"/>
</dbReference>
<dbReference type="HOGENOM" id="CLU_000422_13_3_9"/>
<dbReference type="InterPro" id="IPR009010">
    <property type="entry name" value="Asp_de-COase-like_dom_sf"/>
</dbReference>
<evidence type="ECO:0000259" key="8">
    <source>
        <dbReference type="PROSITE" id="PS51669"/>
    </source>
</evidence>
<proteinExistence type="inferred from homology"/>
<comment type="cofactor">
    <cofactor evidence="1">
        <name>Mo-bis(molybdopterin guanine dinucleotide)</name>
        <dbReference type="ChEBI" id="CHEBI:60539"/>
    </cofactor>
</comment>
<sequence>MEEIITTYCRMCLEECCINVHIKDGKIIDIKGNKNHPWNEGKVCVKGKAAMDWVYSENRIKKPLKKTEAGWKEVSLEKALDEIAEKMKGLKERYGAESVSFWKGEAIGFGQQEEYIRRFCHAFGTPNYFSCDSLCFASRYMGYSLVEGKMSTPDFQNSNYIVIWGNNPVITHINTAARIRKARKNGAKLVVIDPRETETASLADLHIQINPGTDGALALGIINLIVKNNWYDKEFVSEYTIGFEKLKNYAKKFSPDYVKEETGVSKDRLYSLARDFSKHAPKAINHSGNGLEHHENGVNNIRAIASIGALCGCIDKKGGELLLEGLETRSLTLYDELPLEDIQPIGAQKFPLLYQYRRECNTMLGMEAILNGDPYHIRGMIITAANPALTNPNSNKVKNSLKNLELLVVRDLFMTETAEFADYVLPAASFFERSELVLNSNIKRVGLRKEIFTYKDCQDEYEFLESIAKRVGIKEYFPWDNEDEVNKWLLEGTEVSYKDLKEAELGVKYGDIKYRKYKEQPFNTLSGKIEFAARHLKNMGFSALPKYKLPSYAGALKQEYPYVLITGARKMYHVHSRNGTMPDYLKDKVRPEVEIHPKDGKKLGVKDGDIVELSSKIGSIEISAKIVGEEDIMPKVLQITHGWRNFNVNEITDDFMNDPLSGFPAVRSLPVKVKKVKGN</sequence>
<evidence type="ECO:0000313" key="9">
    <source>
        <dbReference type="EMBL" id="ADL12177.1"/>
    </source>
</evidence>
<evidence type="ECO:0000256" key="5">
    <source>
        <dbReference type="ARBA" id="ARBA00023002"/>
    </source>
</evidence>
<dbReference type="OrthoDB" id="9803192at2"/>
<dbReference type="Pfam" id="PF00384">
    <property type="entry name" value="Molybdopterin"/>
    <property type="match status" value="1"/>
</dbReference>
<dbReference type="SMART" id="SM00926">
    <property type="entry name" value="Molybdop_Fe4S4"/>
    <property type="match status" value="1"/>
</dbReference>
<evidence type="ECO:0000256" key="6">
    <source>
        <dbReference type="ARBA" id="ARBA00023004"/>
    </source>
</evidence>
<dbReference type="InterPro" id="IPR006656">
    <property type="entry name" value="Mopterin_OxRdtase"/>
</dbReference>
<dbReference type="eggNOG" id="COG0243">
    <property type="taxonomic scope" value="Bacteria"/>
</dbReference>
<evidence type="ECO:0000256" key="7">
    <source>
        <dbReference type="ARBA" id="ARBA00023014"/>
    </source>
</evidence>
<dbReference type="EMBL" id="CP002105">
    <property type="protein sequence ID" value="ADL12177.1"/>
    <property type="molecule type" value="Genomic_DNA"/>
</dbReference>
<comment type="similarity">
    <text evidence="2">Belongs to the prokaryotic molybdopterin-containing oxidoreductase family.</text>
</comment>
<feature type="domain" description="4Fe-4S Mo/W bis-MGD-type" evidence="8">
    <location>
        <begin position="2"/>
        <end position="58"/>
    </location>
</feature>
<dbReference type="SUPFAM" id="SSF50692">
    <property type="entry name" value="ADC-like"/>
    <property type="match status" value="1"/>
</dbReference>
<dbReference type="GO" id="GO:0016491">
    <property type="term" value="F:oxidoreductase activity"/>
    <property type="evidence" value="ECO:0007669"/>
    <property type="project" value="UniProtKB-KW"/>
</dbReference>
<dbReference type="PANTHER" id="PTHR43742:SF6">
    <property type="entry name" value="OXIDOREDUCTASE YYAE-RELATED"/>
    <property type="match status" value="1"/>
</dbReference>
<keyword evidence="4" id="KW-0479">Metal-binding</keyword>
<dbReference type="Gene3D" id="3.40.50.740">
    <property type="match status" value="1"/>
</dbReference>
<dbReference type="InterPro" id="IPR006963">
    <property type="entry name" value="Mopterin_OxRdtase_4Fe-4S_dom"/>
</dbReference>
<evidence type="ECO:0000256" key="4">
    <source>
        <dbReference type="ARBA" id="ARBA00022723"/>
    </source>
</evidence>
<dbReference type="InterPro" id="IPR006657">
    <property type="entry name" value="MoPterin_dinucl-bd_dom"/>
</dbReference>
<gene>
    <name evidence="9" type="ordered locus">Acear_0635</name>
</gene>
<keyword evidence="3" id="KW-0500">Molybdenum</keyword>
<dbReference type="AlphaFoldDB" id="D9QVB8"/>
<name>D9QVB8_ACEAZ</name>
<evidence type="ECO:0000256" key="2">
    <source>
        <dbReference type="ARBA" id="ARBA00010312"/>
    </source>
</evidence>
<dbReference type="PROSITE" id="PS00490">
    <property type="entry name" value="MOLYBDOPTERIN_PROK_2"/>
    <property type="match status" value="1"/>
</dbReference>
<accession>D9QVB8</accession>
<dbReference type="Gene3D" id="3.40.228.10">
    <property type="entry name" value="Dimethylsulfoxide Reductase, domain 2"/>
    <property type="match status" value="1"/>
</dbReference>
<keyword evidence="6" id="KW-0408">Iron</keyword>
<dbReference type="PROSITE" id="PS51669">
    <property type="entry name" value="4FE4S_MOW_BIS_MGD"/>
    <property type="match status" value="1"/>
</dbReference>
<dbReference type="SUPFAM" id="SSF53706">
    <property type="entry name" value="Formate dehydrogenase/DMSO reductase, domains 1-3"/>
    <property type="match status" value="1"/>
</dbReference>
<keyword evidence="10" id="KW-1185">Reference proteome</keyword>